<comment type="caution">
    <text evidence="1">The sequence shown here is derived from an EMBL/GenBank/DDBJ whole genome shotgun (WGS) entry which is preliminary data.</text>
</comment>
<feature type="non-terminal residue" evidence="1">
    <location>
        <position position="22"/>
    </location>
</feature>
<evidence type="ECO:0000313" key="2">
    <source>
        <dbReference type="Proteomes" id="UP000030652"/>
    </source>
</evidence>
<reference evidence="1 2" key="1">
    <citation type="submission" date="2014-10" db="EMBL/GenBank/DDBJ databases">
        <title>Draft genome of anammox bacterium scalindua brodae, obtained using differential coverage binning of sequence data from two enrichment reactors.</title>
        <authorList>
            <person name="Speth D.R."/>
            <person name="Russ L."/>
            <person name="Kartal B."/>
            <person name="Op den Camp H.J."/>
            <person name="Dutilh B.E."/>
            <person name="Jetten M.S."/>
        </authorList>
    </citation>
    <scope>NUCLEOTIDE SEQUENCE [LARGE SCALE GENOMIC DNA]</scope>
    <source>
        <strain evidence="1">RU1</strain>
    </source>
</reference>
<evidence type="ECO:0000313" key="1">
    <source>
        <dbReference type="EMBL" id="KHE93331.1"/>
    </source>
</evidence>
<protein>
    <submittedName>
        <fullName evidence="1">Uncharacterized protein</fullName>
    </submittedName>
</protein>
<accession>A0A0B0EMU4</accession>
<dbReference type="Proteomes" id="UP000030652">
    <property type="component" value="Unassembled WGS sequence"/>
</dbReference>
<sequence>MIILTKISQYKICRHNLVYLFF</sequence>
<proteinExistence type="predicted"/>
<name>A0A0B0EMU4_9BACT</name>
<gene>
    <name evidence="1" type="ORF">SCABRO_00869</name>
</gene>
<dbReference type="AlphaFoldDB" id="A0A0B0EMU4"/>
<dbReference type="EMBL" id="JRYO01000059">
    <property type="protein sequence ID" value="KHE93331.1"/>
    <property type="molecule type" value="Genomic_DNA"/>
</dbReference>
<organism evidence="1 2">
    <name type="scientific">Candidatus Scalindua brodae</name>
    <dbReference type="NCBI Taxonomy" id="237368"/>
    <lineage>
        <taxon>Bacteria</taxon>
        <taxon>Pseudomonadati</taxon>
        <taxon>Planctomycetota</taxon>
        <taxon>Candidatus Brocadiia</taxon>
        <taxon>Candidatus Brocadiales</taxon>
        <taxon>Candidatus Scalinduaceae</taxon>
        <taxon>Candidatus Scalindua</taxon>
    </lineage>
</organism>